<evidence type="ECO:0000259" key="4">
    <source>
        <dbReference type="Pfam" id="PF02894"/>
    </source>
</evidence>
<dbReference type="SUPFAM" id="SSF55347">
    <property type="entry name" value="Glyceraldehyde-3-phosphate dehydrogenase-like, C-terminal domain"/>
    <property type="match status" value="1"/>
</dbReference>
<gene>
    <name evidence="5" type="ORF">F4Y08_00975</name>
</gene>
<dbReference type="GO" id="GO:0016491">
    <property type="term" value="F:oxidoreductase activity"/>
    <property type="evidence" value="ECO:0007669"/>
    <property type="project" value="UniProtKB-KW"/>
</dbReference>
<comment type="caution">
    <text evidence="5">The sequence shown here is derived from an EMBL/GenBank/DDBJ whole genome shotgun (WGS) entry which is preliminary data.</text>
</comment>
<feature type="domain" description="Gfo/Idh/MocA-like oxidoreductase N-terminal" evidence="3">
    <location>
        <begin position="14"/>
        <end position="112"/>
    </location>
</feature>
<dbReference type="EMBL" id="VXPY01000009">
    <property type="protein sequence ID" value="MYD88900.1"/>
    <property type="molecule type" value="Genomic_DNA"/>
</dbReference>
<dbReference type="InterPro" id="IPR000683">
    <property type="entry name" value="Gfo/Idh/MocA-like_OxRdtase_N"/>
</dbReference>
<sequence>MGTQSGGSPMAGTVNIGLIGAGFLAETRMRCYAQVPGYSVTVPAVAARSADSARSFADRHGIAQWHTEVTELLENPDIQMVDLCVPNHVHRDIAVAAAEHGKHVVCTKPLTAYTGQDLPADATDADIAGRDPALMLEHATQEATAMVEAARSNGVQLMYGENWIFAPPIQRAEGLMVRSGGSILEMRGGEAHCGSHSPYSKIWRYTGGGALLRLGAHPIGTMLYLKQQEGVARNGRPIRPMSVMAETCDLTTIAETQGARQNGIATGWQDVETWATALITFEDGSVSVAYGSDNVLGGMQSWLELFLSNSRIRCNIAPHDLVELYAPGQEVFEDTYLNEKASTTAGWNAAIPDEDWSSGHVAMCHHFIDCAVNDKPTPCDGVLGLEVTRVIYAAYQSAREGRRVSL</sequence>
<evidence type="ECO:0000259" key="3">
    <source>
        <dbReference type="Pfam" id="PF01408"/>
    </source>
</evidence>
<dbReference type="Pfam" id="PF01408">
    <property type="entry name" value="GFO_IDH_MocA"/>
    <property type="match status" value="1"/>
</dbReference>
<evidence type="ECO:0000256" key="1">
    <source>
        <dbReference type="ARBA" id="ARBA00010928"/>
    </source>
</evidence>
<dbReference type="InterPro" id="IPR036291">
    <property type="entry name" value="NAD(P)-bd_dom_sf"/>
</dbReference>
<evidence type="ECO:0000256" key="2">
    <source>
        <dbReference type="ARBA" id="ARBA00023002"/>
    </source>
</evidence>
<dbReference type="PANTHER" id="PTHR43708:SF5">
    <property type="entry name" value="CONSERVED EXPRESSED OXIDOREDUCTASE (EUROFUNG)-RELATED"/>
    <property type="match status" value="1"/>
</dbReference>
<comment type="similarity">
    <text evidence="1">Belongs to the Gfo/Idh/MocA family.</text>
</comment>
<dbReference type="AlphaFoldDB" id="A0A6B1DN28"/>
<feature type="domain" description="Gfo/Idh/MocA-like oxidoreductase C-terminal" evidence="4">
    <location>
        <begin position="199"/>
        <end position="406"/>
    </location>
</feature>
<dbReference type="Gene3D" id="3.40.50.720">
    <property type="entry name" value="NAD(P)-binding Rossmann-like Domain"/>
    <property type="match status" value="1"/>
</dbReference>
<organism evidence="5">
    <name type="scientific">Caldilineaceae bacterium SB0662_bin_9</name>
    <dbReference type="NCBI Taxonomy" id="2605258"/>
    <lineage>
        <taxon>Bacteria</taxon>
        <taxon>Bacillati</taxon>
        <taxon>Chloroflexota</taxon>
        <taxon>Caldilineae</taxon>
        <taxon>Caldilineales</taxon>
        <taxon>Caldilineaceae</taxon>
    </lineage>
</organism>
<protein>
    <submittedName>
        <fullName evidence="5">Gfo/Idh/MocA family oxidoreductase</fullName>
    </submittedName>
</protein>
<dbReference type="PANTHER" id="PTHR43708">
    <property type="entry name" value="CONSERVED EXPRESSED OXIDOREDUCTASE (EUROFUNG)"/>
    <property type="match status" value="1"/>
</dbReference>
<dbReference type="InterPro" id="IPR004104">
    <property type="entry name" value="Gfo/Idh/MocA-like_OxRdtase_C"/>
</dbReference>
<evidence type="ECO:0000313" key="5">
    <source>
        <dbReference type="EMBL" id="MYD88900.1"/>
    </source>
</evidence>
<dbReference type="Pfam" id="PF02894">
    <property type="entry name" value="GFO_IDH_MocA_C"/>
    <property type="match status" value="1"/>
</dbReference>
<dbReference type="GO" id="GO:0000166">
    <property type="term" value="F:nucleotide binding"/>
    <property type="evidence" value="ECO:0007669"/>
    <property type="project" value="InterPro"/>
</dbReference>
<name>A0A6B1DN28_9CHLR</name>
<proteinExistence type="inferred from homology"/>
<dbReference type="Gene3D" id="3.30.360.10">
    <property type="entry name" value="Dihydrodipicolinate Reductase, domain 2"/>
    <property type="match status" value="1"/>
</dbReference>
<accession>A0A6B1DN28</accession>
<dbReference type="SUPFAM" id="SSF51735">
    <property type="entry name" value="NAD(P)-binding Rossmann-fold domains"/>
    <property type="match status" value="1"/>
</dbReference>
<keyword evidence="2" id="KW-0560">Oxidoreductase</keyword>
<reference evidence="5" key="1">
    <citation type="submission" date="2019-09" db="EMBL/GenBank/DDBJ databases">
        <title>Characterisation of the sponge microbiome using genome-centric metagenomics.</title>
        <authorList>
            <person name="Engelberts J.P."/>
            <person name="Robbins S.J."/>
            <person name="De Goeij J.M."/>
            <person name="Aranda M."/>
            <person name="Bell S.C."/>
            <person name="Webster N.S."/>
        </authorList>
    </citation>
    <scope>NUCLEOTIDE SEQUENCE</scope>
    <source>
        <strain evidence="5">SB0662_bin_9</strain>
    </source>
</reference>
<dbReference type="InterPro" id="IPR051317">
    <property type="entry name" value="Gfo/Idh/MocA_oxidoreduct"/>
</dbReference>